<dbReference type="NCBIfam" id="NF033510">
    <property type="entry name" value="Ca_tandemer"/>
    <property type="match status" value="3"/>
</dbReference>
<evidence type="ECO:0000313" key="1">
    <source>
        <dbReference type="EMBL" id="PZT61034.1"/>
    </source>
</evidence>
<protein>
    <recommendedName>
        <fullName evidence="3">Ig-like domain-containing protein</fullName>
    </recommendedName>
</protein>
<dbReference type="AlphaFoldDB" id="A0A2W6NY52"/>
<dbReference type="NCBIfam" id="NF012196">
    <property type="entry name" value="Ig_like_ice"/>
    <property type="match status" value="3"/>
</dbReference>
<dbReference type="Gene3D" id="2.60.40.10">
    <property type="entry name" value="Immunoglobulins"/>
    <property type="match status" value="4"/>
</dbReference>
<dbReference type="Proteomes" id="UP000249482">
    <property type="component" value="Unassembled WGS sequence"/>
</dbReference>
<dbReference type="EMBL" id="QKWZ01001051">
    <property type="protein sequence ID" value="PZT61034.1"/>
    <property type="molecule type" value="Genomic_DNA"/>
</dbReference>
<dbReference type="InterPro" id="IPR049826">
    <property type="entry name" value="Ig-like_ice"/>
</dbReference>
<reference evidence="1 2" key="1">
    <citation type="submission" date="2018-06" db="EMBL/GenBank/DDBJ databases">
        <title>Draft genome sequence of mcr-1-harboring Escherichia coli isolated from wound infection of a hospitalized patient, in Bolivia.</title>
        <authorList>
            <person name="Munoz M.E."/>
            <person name="Moura Q."/>
            <person name="Ventura P.R.M."/>
            <person name="Bustos L.R."/>
            <person name="Ovando B.G."/>
            <person name="Terrazas D.I.V."/>
            <person name="Yarhui N.B."/>
            <person name="Cerdeira L."/>
            <person name="Lincopan N."/>
        </authorList>
    </citation>
    <scope>NUCLEOTIDE SEQUENCE [LARGE SCALE GENOMIC DNA]</scope>
    <source>
        <strain evidence="1 2">EcMLT</strain>
    </source>
</reference>
<feature type="non-terminal residue" evidence="1">
    <location>
        <position position="1"/>
    </location>
</feature>
<accession>A0A2W6NY52</accession>
<proteinExistence type="predicted"/>
<evidence type="ECO:0000313" key="2">
    <source>
        <dbReference type="Proteomes" id="UP000249482"/>
    </source>
</evidence>
<gene>
    <name evidence="1" type="ORF">DNQ45_28025</name>
</gene>
<name>A0A2W6NY52_ECOLX</name>
<feature type="non-terminal residue" evidence="1">
    <location>
        <position position="303"/>
    </location>
</feature>
<comment type="caution">
    <text evidence="1">The sequence shown here is derived from an EMBL/GenBank/DDBJ whole genome shotgun (WGS) entry which is preliminary data.</text>
</comment>
<sequence>SWSVSVPANVLQALGNGELTISASVTNSANNTGTTTHDIVIDANLPGLRVDTVAGDDVINSIEHVQALVVTGSSTGLAAGAALTVVINGVTYGATVLADGTWSVGVPAADVTNWPAGTVNIAVSGTNTAGTTTSISHPVTVDLAAVAITINTLSTDNVINSAEKGSDLQLSGTTSGVEAGQTITVIFGGKSYTTTVATDNSWELTIPAADLATLPDGAANIQASVSNVAGNSAQATHVYSVDATAPSVTINTIASDDILNANEAGSALTISGTSTAEAGQTVTVTLNGVNYSGNVQADGSWSV</sequence>
<evidence type="ECO:0008006" key="3">
    <source>
        <dbReference type="Google" id="ProtNLM"/>
    </source>
</evidence>
<organism evidence="1 2">
    <name type="scientific">Escherichia coli</name>
    <dbReference type="NCBI Taxonomy" id="562"/>
    <lineage>
        <taxon>Bacteria</taxon>
        <taxon>Pseudomonadati</taxon>
        <taxon>Pseudomonadota</taxon>
        <taxon>Gammaproteobacteria</taxon>
        <taxon>Enterobacterales</taxon>
        <taxon>Enterobacteriaceae</taxon>
        <taxon>Escherichia</taxon>
    </lineage>
</organism>
<dbReference type="InterPro" id="IPR013783">
    <property type="entry name" value="Ig-like_fold"/>
</dbReference>